<dbReference type="GO" id="GO:0016747">
    <property type="term" value="F:acyltransferase activity, transferring groups other than amino-acyl groups"/>
    <property type="evidence" value="ECO:0007669"/>
    <property type="project" value="InterPro"/>
</dbReference>
<dbReference type="Proteomes" id="UP000321907">
    <property type="component" value="Unassembled WGS sequence"/>
</dbReference>
<dbReference type="CDD" id="cd04301">
    <property type="entry name" value="NAT_SF"/>
    <property type="match status" value="1"/>
</dbReference>
<evidence type="ECO:0000313" key="2">
    <source>
        <dbReference type="EMBL" id="TXF90811.1"/>
    </source>
</evidence>
<dbReference type="AlphaFoldDB" id="A0A5C7FLC9"/>
<evidence type="ECO:0000259" key="1">
    <source>
        <dbReference type="PROSITE" id="PS51186"/>
    </source>
</evidence>
<evidence type="ECO:0000313" key="3">
    <source>
        <dbReference type="Proteomes" id="UP000321907"/>
    </source>
</evidence>
<dbReference type="InterPro" id="IPR000182">
    <property type="entry name" value="GNAT_dom"/>
</dbReference>
<dbReference type="InterPro" id="IPR016181">
    <property type="entry name" value="Acyl_CoA_acyltransferase"/>
</dbReference>
<dbReference type="PROSITE" id="PS51186">
    <property type="entry name" value="GNAT"/>
    <property type="match status" value="1"/>
</dbReference>
<gene>
    <name evidence="2" type="ORF">FUA23_05060</name>
</gene>
<name>A0A5C7FLC9_9BACT</name>
<keyword evidence="2" id="KW-0808">Transferase</keyword>
<sequence>MNVTNLSATPINKVIECFLLAFESYFASMPTDHSYYIDRWKAAGVDFELSYGMFDGNNLIAFIIHAVGTRAGTRIAFNTGTGVIPEYRGRRIVKTIYEFALKDLLGKGIERSTLEVITRNNKAIKAYQSVGFRITRRYSCFSGQVQVESKERQELKEIPLSAVNWEDLPNQPFYSWDFQKETILQRDYRFYQVIHEGSAESFFVYSPETQYLAQFDLLNTEKIGWEGRKPDSSSTLSQPPHTTALGRSNRDNLVCARWERLFHAIRQVADFVKVINVDERLEDKISVINSSGLVATVEQYEMEMELNGTPDFNQ</sequence>
<dbReference type="OrthoDB" id="5319888at2"/>
<dbReference type="EMBL" id="VOXD01000005">
    <property type="protein sequence ID" value="TXF90811.1"/>
    <property type="molecule type" value="Genomic_DNA"/>
</dbReference>
<protein>
    <submittedName>
        <fullName evidence="2">GNAT family N-acetyltransferase</fullName>
    </submittedName>
</protein>
<feature type="domain" description="N-acetyltransferase" evidence="1">
    <location>
        <begin position="1"/>
        <end position="153"/>
    </location>
</feature>
<keyword evidence="3" id="KW-1185">Reference proteome</keyword>
<dbReference type="Gene3D" id="3.40.630.30">
    <property type="match status" value="1"/>
</dbReference>
<organism evidence="2 3">
    <name type="scientific">Neolewinella aurantiaca</name>
    <dbReference type="NCBI Taxonomy" id="2602767"/>
    <lineage>
        <taxon>Bacteria</taxon>
        <taxon>Pseudomonadati</taxon>
        <taxon>Bacteroidota</taxon>
        <taxon>Saprospiria</taxon>
        <taxon>Saprospirales</taxon>
        <taxon>Lewinellaceae</taxon>
        <taxon>Neolewinella</taxon>
    </lineage>
</organism>
<dbReference type="SUPFAM" id="SSF55729">
    <property type="entry name" value="Acyl-CoA N-acyltransferases (Nat)"/>
    <property type="match status" value="1"/>
</dbReference>
<accession>A0A5C7FLC9</accession>
<reference evidence="2 3" key="1">
    <citation type="submission" date="2019-08" db="EMBL/GenBank/DDBJ databases">
        <title>Lewinella sp. strain SSH13 Genome sequencing and assembly.</title>
        <authorList>
            <person name="Kim I."/>
        </authorList>
    </citation>
    <scope>NUCLEOTIDE SEQUENCE [LARGE SCALE GENOMIC DNA]</scope>
    <source>
        <strain evidence="2 3">SSH13</strain>
    </source>
</reference>
<dbReference type="Pfam" id="PF00583">
    <property type="entry name" value="Acetyltransf_1"/>
    <property type="match status" value="1"/>
</dbReference>
<comment type="caution">
    <text evidence="2">The sequence shown here is derived from an EMBL/GenBank/DDBJ whole genome shotgun (WGS) entry which is preliminary data.</text>
</comment>
<proteinExistence type="predicted"/>
<dbReference type="RefSeq" id="WP_147929639.1">
    <property type="nucleotide sequence ID" value="NZ_VOXD01000005.1"/>
</dbReference>